<evidence type="ECO:0000256" key="4">
    <source>
        <dbReference type="ARBA" id="ARBA00022989"/>
    </source>
</evidence>
<evidence type="ECO:0000256" key="5">
    <source>
        <dbReference type="ARBA" id="ARBA00023136"/>
    </source>
</evidence>
<keyword evidence="5 6" id="KW-0472">Membrane</keyword>
<keyword evidence="3 6" id="KW-0812">Transmembrane</keyword>
<keyword evidence="9" id="KW-1185">Reference proteome</keyword>
<sequence>MIGYYWSVYKIFWYFYAMFCTLLYYNYLGMLLVAMTPSFPVASILSSAFYTIFNLFAGFLIPQPQVPKWWLWLFYLTPTSWSITGMLTSQYGDIHRDILVFGETKTVATFLKDYFGFHHDRLAVVAVILIAFPLAFAFLFTYCIQRLNFQRR</sequence>
<feature type="transmembrane region" description="Helical" evidence="6">
    <location>
        <begin position="122"/>
        <end position="144"/>
    </location>
</feature>
<evidence type="ECO:0000256" key="3">
    <source>
        <dbReference type="ARBA" id="ARBA00022692"/>
    </source>
</evidence>
<gene>
    <name evidence="8" type="ORF">PVL29_017853</name>
</gene>
<feature type="domain" description="ABC-2 type transporter transmembrane" evidence="7">
    <location>
        <begin position="1"/>
        <end position="91"/>
    </location>
</feature>
<evidence type="ECO:0000313" key="9">
    <source>
        <dbReference type="Proteomes" id="UP001168098"/>
    </source>
</evidence>
<keyword evidence="2" id="KW-0813">Transport</keyword>
<reference evidence="8 9" key="1">
    <citation type="journal article" date="2023" name="BMC Biotechnol.">
        <title>Vitis rotundifolia cv Carlos genome sequencing.</title>
        <authorList>
            <person name="Huff M."/>
            <person name="Hulse-Kemp A."/>
            <person name="Scheffler B."/>
            <person name="Youngblood R."/>
            <person name="Simpson S."/>
            <person name="Babiker E."/>
            <person name="Staton M."/>
        </authorList>
    </citation>
    <scope>NUCLEOTIDE SEQUENCE [LARGE SCALE GENOMIC DNA]</scope>
    <source>
        <tissue evidence="8">Leaf</tissue>
    </source>
</reference>
<protein>
    <recommendedName>
        <fullName evidence="7">ABC-2 type transporter transmembrane domain-containing protein</fullName>
    </recommendedName>
</protein>
<organism evidence="8 9">
    <name type="scientific">Vitis rotundifolia</name>
    <name type="common">Muscadine grape</name>
    <dbReference type="NCBI Taxonomy" id="103349"/>
    <lineage>
        <taxon>Eukaryota</taxon>
        <taxon>Viridiplantae</taxon>
        <taxon>Streptophyta</taxon>
        <taxon>Embryophyta</taxon>
        <taxon>Tracheophyta</taxon>
        <taxon>Spermatophyta</taxon>
        <taxon>Magnoliopsida</taxon>
        <taxon>eudicotyledons</taxon>
        <taxon>Gunneridae</taxon>
        <taxon>Pentapetalae</taxon>
        <taxon>rosids</taxon>
        <taxon>Vitales</taxon>
        <taxon>Vitaceae</taxon>
        <taxon>Viteae</taxon>
        <taxon>Vitis</taxon>
    </lineage>
</organism>
<dbReference type="EMBL" id="JARBHA010000014">
    <property type="protein sequence ID" value="KAJ9681662.1"/>
    <property type="molecule type" value="Genomic_DNA"/>
</dbReference>
<evidence type="ECO:0000259" key="7">
    <source>
        <dbReference type="Pfam" id="PF01061"/>
    </source>
</evidence>
<accession>A0AA38Z3R0</accession>
<name>A0AA38Z3R0_VITRO</name>
<dbReference type="PANTHER" id="PTHR19241">
    <property type="entry name" value="ATP-BINDING CASSETTE TRANSPORTER"/>
    <property type="match status" value="1"/>
</dbReference>
<dbReference type="AlphaFoldDB" id="A0AA38Z3R0"/>
<feature type="transmembrane region" description="Helical" evidence="6">
    <location>
        <begin position="69"/>
        <end position="87"/>
    </location>
</feature>
<evidence type="ECO:0000256" key="1">
    <source>
        <dbReference type="ARBA" id="ARBA00004141"/>
    </source>
</evidence>
<comment type="caution">
    <text evidence="8">The sequence shown here is derived from an EMBL/GenBank/DDBJ whole genome shotgun (WGS) entry which is preliminary data.</text>
</comment>
<evidence type="ECO:0000256" key="2">
    <source>
        <dbReference type="ARBA" id="ARBA00022448"/>
    </source>
</evidence>
<keyword evidence="4 6" id="KW-1133">Transmembrane helix</keyword>
<dbReference type="GO" id="GO:0005886">
    <property type="term" value="C:plasma membrane"/>
    <property type="evidence" value="ECO:0007669"/>
    <property type="project" value="UniProtKB-ARBA"/>
</dbReference>
<evidence type="ECO:0000256" key="6">
    <source>
        <dbReference type="SAM" id="Phobius"/>
    </source>
</evidence>
<proteinExistence type="predicted"/>
<evidence type="ECO:0000313" key="8">
    <source>
        <dbReference type="EMBL" id="KAJ9681662.1"/>
    </source>
</evidence>
<dbReference type="Pfam" id="PF01061">
    <property type="entry name" value="ABC2_membrane"/>
    <property type="match status" value="1"/>
</dbReference>
<dbReference type="InterPro" id="IPR013525">
    <property type="entry name" value="ABC2_TM"/>
</dbReference>
<dbReference type="GO" id="GO:0140359">
    <property type="term" value="F:ABC-type transporter activity"/>
    <property type="evidence" value="ECO:0007669"/>
    <property type="project" value="InterPro"/>
</dbReference>
<feature type="transmembrane region" description="Helical" evidence="6">
    <location>
        <begin position="41"/>
        <end position="62"/>
    </location>
</feature>
<dbReference type="Proteomes" id="UP001168098">
    <property type="component" value="Unassembled WGS sequence"/>
</dbReference>
<comment type="subcellular location">
    <subcellularLocation>
        <location evidence="1">Membrane</location>
        <topology evidence="1">Multi-pass membrane protein</topology>
    </subcellularLocation>
</comment>
<feature type="transmembrane region" description="Helical" evidence="6">
    <location>
        <begin position="12"/>
        <end position="35"/>
    </location>
</feature>